<organism evidence="2 3">
    <name type="scientific">Collybiopsis luxurians FD-317 M1</name>
    <dbReference type="NCBI Taxonomy" id="944289"/>
    <lineage>
        <taxon>Eukaryota</taxon>
        <taxon>Fungi</taxon>
        <taxon>Dikarya</taxon>
        <taxon>Basidiomycota</taxon>
        <taxon>Agaricomycotina</taxon>
        <taxon>Agaricomycetes</taxon>
        <taxon>Agaricomycetidae</taxon>
        <taxon>Agaricales</taxon>
        <taxon>Marasmiineae</taxon>
        <taxon>Omphalotaceae</taxon>
        <taxon>Collybiopsis</taxon>
        <taxon>Collybiopsis luxurians</taxon>
    </lineage>
</organism>
<dbReference type="Proteomes" id="UP000053593">
    <property type="component" value="Unassembled WGS sequence"/>
</dbReference>
<name>A0A0D0B3T8_9AGAR</name>
<dbReference type="EMBL" id="KN834788">
    <property type="protein sequence ID" value="KIK57930.1"/>
    <property type="molecule type" value="Genomic_DNA"/>
</dbReference>
<evidence type="ECO:0000313" key="3">
    <source>
        <dbReference type="Proteomes" id="UP000053593"/>
    </source>
</evidence>
<accession>A0A0D0B3T8</accession>
<feature type="transmembrane region" description="Helical" evidence="1">
    <location>
        <begin position="118"/>
        <end position="144"/>
    </location>
</feature>
<sequence>MISEEQQTIASLATSCYLDTIIVIVVATGYGTFVLGTLIATRSLLTKTWTGSRITLAICLIMTFISLTWYLSYNEALTLIATRLTFVDIKPEEQVLLSDFIVVWRAWTLFQHAKLLKIVLAFLMIVNIGVNFADCIWSDIIIAAGESGKTAVLDGLSGLLSLVVNLFATVLITWKALQVTLFESSSYNGTSSSLRKNLGREYSTSID</sequence>
<protein>
    <submittedName>
        <fullName evidence="2">Uncharacterized protein</fullName>
    </submittedName>
</protein>
<dbReference type="AlphaFoldDB" id="A0A0D0B3T8"/>
<reference evidence="2 3" key="1">
    <citation type="submission" date="2014-04" db="EMBL/GenBank/DDBJ databases">
        <title>Evolutionary Origins and Diversification of the Mycorrhizal Mutualists.</title>
        <authorList>
            <consortium name="DOE Joint Genome Institute"/>
            <consortium name="Mycorrhizal Genomics Consortium"/>
            <person name="Kohler A."/>
            <person name="Kuo A."/>
            <person name="Nagy L.G."/>
            <person name="Floudas D."/>
            <person name="Copeland A."/>
            <person name="Barry K.W."/>
            <person name="Cichocki N."/>
            <person name="Veneault-Fourrey C."/>
            <person name="LaButti K."/>
            <person name="Lindquist E.A."/>
            <person name="Lipzen A."/>
            <person name="Lundell T."/>
            <person name="Morin E."/>
            <person name="Murat C."/>
            <person name="Riley R."/>
            <person name="Ohm R."/>
            <person name="Sun H."/>
            <person name="Tunlid A."/>
            <person name="Henrissat B."/>
            <person name="Grigoriev I.V."/>
            <person name="Hibbett D.S."/>
            <person name="Martin F."/>
        </authorList>
    </citation>
    <scope>NUCLEOTIDE SEQUENCE [LARGE SCALE GENOMIC DNA]</scope>
    <source>
        <strain evidence="2 3">FD-317 M1</strain>
    </source>
</reference>
<proteinExistence type="predicted"/>
<keyword evidence="1" id="KW-0472">Membrane</keyword>
<gene>
    <name evidence="2" type="ORF">GYMLUDRAFT_246586</name>
</gene>
<dbReference type="HOGENOM" id="CLU_071641_2_0_1"/>
<dbReference type="OrthoDB" id="3174341at2759"/>
<keyword evidence="1" id="KW-1133">Transmembrane helix</keyword>
<feature type="transmembrane region" description="Helical" evidence="1">
    <location>
        <begin position="20"/>
        <end position="41"/>
    </location>
</feature>
<feature type="transmembrane region" description="Helical" evidence="1">
    <location>
        <begin position="156"/>
        <end position="177"/>
    </location>
</feature>
<keyword evidence="3" id="KW-1185">Reference proteome</keyword>
<keyword evidence="1" id="KW-0812">Transmembrane</keyword>
<evidence type="ECO:0000256" key="1">
    <source>
        <dbReference type="SAM" id="Phobius"/>
    </source>
</evidence>
<feature type="transmembrane region" description="Helical" evidence="1">
    <location>
        <begin position="53"/>
        <end position="71"/>
    </location>
</feature>
<evidence type="ECO:0000313" key="2">
    <source>
        <dbReference type="EMBL" id="KIK57930.1"/>
    </source>
</evidence>